<accession>A0A177V327</accession>
<name>A0A177V327_9BASI</name>
<protein>
    <submittedName>
        <fullName evidence="1">Uncharacterized protein</fullName>
    </submittedName>
</protein>
<evidence type="ECO:0000313" key="1">
    <source>
        <dbReference type="EMBL" id="KAE8250116.1"/>
    </source>
</evidence>
<reference evidence="1" key="2">
    <citation type="journal article" date="2019" name="IMA Fungus">
        <title>Genome sequencing and comparison of five Tilletia species to identify candidate genes for the detection of regulated species infecting wheat.</title>
        <authorList>
            <person name="Nguyen H.D.T."/>
            <person name="Sultana T."/>
            <person name="Kesanakurti P."/>
            <person name="Hambleton S."/>
        </authorList>
    </citation>
    <scope>NUCLEOTIDE SEQUENCE</scope>
    <source>
        <strain evidence="1">DAOMC 238032</strain>
    </source>
</reference>
<evidence type="ECO:0000313" key="2">
    <source>
        <dbReference type="Proteomes" id="UP000077671"/>
    </source>
</evidence>
<dbReference type="Proteomes" id="UP000077671">
    <property type="component" value="Unassembled WGS sequence"/>
</dbReference>
<dbReference type="EMBL" id="LWDD02001269">
    <property type="protein sequence ID" value="KAE8250116.1"/>
    <property type="molecule type" value="Genomic_DNA"/>
</dbReference>
<reference evidence="1" key="1">
    <citation type="submission" date="2016-04" db="EMBL/GenBank/DDBJ databases">
        <authorList>
            <person name="Nguyen H.D."/>
            <person name="Kesanakurti P."/>
            <person name="Cullis J."/>
            <person name="Levesque C.A."/>
            <person name="Hambleton S."/>
        </authorList>
    </citation>
    <scope>NUCLEOTIDE SEQUENCE</scope>
    <source>
        <strain evidence="1">DAOMC 238032</strain>
    </source>
</reference>
<sequence length="632" mass="72395">MQSHHKDSNASRTDRNESRDMTAAQRFFNIPELVSLLCTCCTTERIDLITLASVSKFLRAVALPHWVRYLDLALSSADKKLNFFVENPSLLSHIRYLRIRDEYYSENRNFDGESPVLVSSKTKRYLRPRWHEVNQLLAMIVAQSSTLLRLPSIDITIDVAESIHLETAFRPFPRLNNCVVALRIFINEAFEVWGSESLLNYRKCCHQEWASIGRFIQRTCAPTRSSPQPSHDSDDSGPGGQALGLRLFHLVERTTRRYQRGSRPAAPLDFWEELSAATASSLRDLSLTFFELENLANIFPLLAHSHLSHLVLKIKPPIRSHVLVSCVETFLDQNQSTLEDIHLETERTMAFCRGQRSTPIDLRTKFAQRHPQLKGLHTPAKGDFPVDVFPALRVLNATSRLKNKLEQYALEGGRLSHVEAAYPFDLQDLSTSSWLSRNPDPAKAITCLDLFYVYDRLDELRPHFHSAFSSDFLPNLTELAVGYKDKDIAVSSSYVKRLFDHPQSERDLARVLVDLCSAKSLRVLHLHSSEAAPFKNTGDLLASMPNARFPPSFEYFTWFVKAFNKTHYYRFVPSEERSSSPDGSKRGRLQPISSFFRTRITKEGVWNRAFDDDRRRILYDHTPLDGPVMHLS</sequence>
<organism evidence="1 2">
    <name type="scientific">Tilletia caries</name>
    <name type="common">wheat bunt fungus</name>
    <dbReference type="NCBI Taxonomy" id="13290"/>
    <lineage>
        <taxon>Eukaryota</taxon>
        <taxon>Fungi</taxon>
        <taxon>Dikarya</taxon>
        <taxon>Basidiomycota</taxon>
        <taxon>Ustilaginomycotina</taxon>
        <taxon>Exobasidiomycetes</taxon>
        <taxon>Tilletiales</taxon>
        <taxon>Tilletiaceae</taxon>
        <taxon>Tilletia</taxon>
    </lineage>
</organism>
<proteinExistence type="predicted"/>
<dbReference type="AlphaFoldDB" id="A0A177V327"/>
<gene>
    <name evidence="1" type="ORF">A4X03_0g6514</name>
</gene>
<comment type="caution">
    <text evidence="1">The sequence shown here is derived from an EMBL/GenBank/DDBJ whole genome shotgun (WGS) entry which is preliminary data.</text>
</comment>